<dbReference type="Pfam" id="PF14125">
    <property type="entry name" value="DUF4292"/>
    <property type="match status" value="1"/>
</dbReference>
<dbReference type="EMBL" id="JBAWKB010000001">
    <property type="protein sequence ID" value="MFH6770536.1"/>
    <property type="molecule type" value="Genomic_DNA"/>
</dbReference>
<accession>A0ABW7MUN7</accession>
<evidence type="ECO:0000256" key="1">
    <source>
        <dbReference type="SAM" id="SignalP"/>
    </source>
</evidence>
<reference evidence="2 3" key="1">
    <citation type="submission" date="2024-02" db="EMBL/GenBank/DDBJ databases">
        <title>A Gaetbulibacter species isolated from tidal flats and genomic insights of their niches.</title>
        <authorList>
            <person name="Ye Y."/>
        </authorList>
    </citation>
    <scope>NUCLEOTIDE SEQUENCE [LARGE SCALE GENOMIC DNA]</scope>
    <source>
        <strain evidence="2 3">KYW382</strain>
    </source>
</reference>
<dbReference type="Proteomes" id="UP001610100">
    <property type="component" value="Unassembled WGS sequence"/>
</dbReference>
<evidence type="ECO:0000313" key="3">
    <source>
        <dbReference type="Proteomes" id="UP001610100"/>
    </source>
</evidence>
<gene>
    <name evidence="2" type="ORF">V8G58_01220</name>
</gene>
<name>A0ABW7MUN7_9FLAO</name>
<comment type="caution">
    <text evidence="2">The sequence shown here is derived from an EMBL/GenBank/DDBJ whole genome shotgun (WGS) entry which is preliminary data.</text>
</comment>
<dbReference type="PROSITE" id="PS51257">
    <property type="entry name" value="PROKAR_LIPOPROTEIN"/>
    <property type="match status" value="1"/>
</dbReference>
<feature type="chain" id="PRO_5047424362" evidence="1">
    <location>
        <begin position="23"/>
        <end position="255"/>
    </location>
</feature>
<protein>
    <submittedName>
        <fullName evidence="2">DUF4292 domain-containing protein</fullName>
    </submittedName>
</protein>
<dbReference type="RefSeq" id="WP_344738819.1">
    <property type="nucleotide sequence ID" value="NZ_BAABAY010000001.1"/>
</dbReference>
<keyword evidence="3" id="KW-1185">Reference proteome</keyword>
<dbReference type="InterPro" id="IPR025634">
    <property type="entry name" value="DUF4292"/>
</dbReference>
<organism evidence="2 3">
    <name type="scientific">Gaetbulibacter aestuarii</name>
    <dbReference type="NCBI Taxonomy" id="1502358"/>
    <lineage>
        <taxon>Bacteria</taxon>
        <taxon>Pseudomonadati</taxon>
        <taxon>Bacteroidota</taxon>
        <taxon>Flavobacteriia</taxon>
        <taxon>Flavobacteriales</taxon>
        <taxon>Flavobacteriaceae</taxon>
        <taxon>Gaetbulibacter</taxon>
    </lineage>
</organism>
<sequence>MTKYTKLIIVLFLSTLFSCGTTKTLTSGEANYKLSTKQLLRENTRQTAKFRTLDSKVKLTYDADGRSQSYNINLRMEKDKKIWISSSFSVVKAMITPEGVSFYNKLDKTYFEGGFSYLSEILGIQLDYTKAQNLILGELLYPAKGQNYTSEVSDNNYVLQPKNQSELFELFFLIDPAMFKVSSQQIAQSETRRLLQIDYQKYQEVQRQILPEDIRILAVDGTQEAIIELDFKNTSLNESLRFPFKIPSGYKKIEL</sequence>
<feature type="signal peptide" evidence="1">
    <location>
        <begin position="1"/>
        <end position="22"/>
    </location>
</feature>
<keyword evidence="1" id="KW-0732">Signal</keyword>
<dbReference type="Gene3D" id="2.50.20.10">
    <property type="entry name" value="Lipoprotein localisation LolA/LolB/LppX"/>
    <property type="match status" value="1"/>
</dbReference>
<evidence type="ECO:0000313" key="2">
    <source>
        <dbReference type="EMBL" id="MFH6770536.1"/>
    </source>
</evidence>
<proteinExistence type="predicted"/>